<evidence type="ECO:0000313" key="22">
    <source>
        <dbReference type="Proteomes" id="UP000308365"/>
    </source>
</evidence>
<keyword evidence="14" id="KW-0325">Glycoprotein</keyword>
<dbReference type="Gene3D" id="1.50.10.10">
    <property type="match status" value="1"/>
</dbReference>
<dbReference type="GO" id="GO:0000139">
    <property type="term" value="C:Golgi membrane"/>
    <property type="evidence" value="ECO:0007669"/>
    <property type="project" value="UniProtKB-SubCell"/>
</dbReference>
<comment type="catalytic activity">
    <reaction evidence="17">
        <text>N(4)-(alpha-D-Man-(1-&gt;2)-alpha-D-Man-(1-&gt;2)-alpha-D-Man-(1-&gt;3)-[alpha-D-Man-(1-&gt;2)-alpha-D-Man-(1-&gt;3)-[alpha-D-Man-(1-&gt;2)-alpha-D-Man-(1-&gt;6)]-alpha-D-Man-(1-&gt;6)]-beta-D-Man-(1-&gt;4)-beta-D-GlcNAc-(1-&gt;4)-beta-D-GlcNAc)-L-asparaginyl-[protein] (N-glucan mannose isomer 9A1,2,3B1,2,3) + 4 H2O = N(4)-(alpha-D-Man-(1-&gt;3)-[alpha-D-Man-(1-&gt;3)-[alpha-D-Man-(1-&gt;6)]-alpha-D-Man-(1-&gt;6)]-beta-D-Man-(1-&gt;4)-beta-D-GlcNAc-(1-&gt;4)-beta-D-GlcNAc)-L-asparaginyl-[protein] (N-glucan mannose isomer 5A1,2) + 4 beta-D-mannose</text>
        <dbReference type="Rhea" id="RHEA:56008"/>
        <dbReference type="Rhea" id="RHEA-COMP:14356"/>
        <dbReference type="Rhea" id="RHEA-COMP:14367"/>
        <dbReference type="ChEBI" id="CHEBI:15377"/>
        <dbReference type="ChEBI" id="CHEBI:28563"/>
        <dbReference type="ChEBI" id="CHEBI:59087"/>
        <dbReference type="ChEBI" id="CHEBI:139493"/>
        <dbReference type="EC" id="3.2.1.113"/>
    </reaction>
</comment>
<dbReference type="InterPro" id="IPR050749">
    <property type="entry name" value="Glycosyl_Hydrolase_47"/>
</dbReference>
<accession>A0A4U1F4E8</accession>
<feature type="disulfide bond" evidence="19">
    <location>
        <begin position="294"/>
        <end position="326"/>
    </location>
</feature>
<keyword evidence="5" id="KW-0812">Transmembrane</keyword>
<feature type="active site" evidence="18">
    <location>
        <position position="365"/>
    </location>
</feature>
<keyword evidence="12" id="KW-0472">Membrane</keyword>
<evidence type="ECO:0000256" key="6">
    <source>
        <dbReference type="ARBA" id="ARBA00022723"/>
    </source>
</evidence>
<dbReference type="GO" id="GO:0006491">
    <property type="term" value="P:N-glycan processing"/>
    <property type="evidence" value="ECO:0007669"/>
    <property type="project" value="UniProtKB-ARBA"/>
</dbReference>
<dbReference type="SUPFAM" id="SSF48225">
    <property type="entry name" value="Seven-hairpin glycosidases"/>
    <property type="match status" value="1"/>
</dbReference>
<dbReference type="GO" id="GO:0004571">
    <property type="term" value="F:mannosyl-oligosaccharide 1,2-alpha-mannosidase activity"/>
    <property type="evidence" value="ECO:0007669"/>
    <property type="project" value="UniProtKB-EC"/>
</dbReference>
<protein>
    <recommendedName>
        <fullName evidence="20">alpha-1,2-Mannosidase</fullName>
        <ecNumber evidence="20">3.2.1.-</ecNumber>
    </recommendedName>
</protein>
<evidence type="ECO:0000256" key="2">
    <source>
        <dbReference type="ARBA" id="ARBA00004323"/>
    </source>
</evidence>
<comment type="caution">
    <text evidence="21">The sequence shown here is derived from an EMBL/GenBank/DDBJ whole genome shotgun (WGS) entry which is preliminary data.</text>
</comment>
<evidence type="ECO:0000256" key="12">
    <source>
        <dbReference type="ARBA" id="ARBA00023136"/>
    </source>
</evidence>
<dbReference type="PRINTS" id="PR00747">
    <property type="entry name" value="GLYHDRLASE47"/>
</dbReference>
<evidence type="ECO:0000256" key="9">
    <source>
        <dbReference type="ARBA" id="ARBA00022968"/>
    </source>
</evidence>
<reference evidence="22" key="1">
    <citation type="journal article" date="2019" name="IScience">
        <title>Narwhal Genome Reveals Long-Term Low Genetic Diversity despite Current Large Abundance Size.</title>
        <authorList>
            <person name="Westbury M.V."/>
            <person name="Petersen B."/>
            <person name="Garde E."/>
            <person name="Heide-Jorgensen M.P."/>
            <person name="Lorenzen E.D."/>
        </authorList>
    </citation>
    <scope>NUCLEOTIDE SEQUENCE [LARGE SCALE GENOMIC DNA]</scope>
</reference>
<dbReference type="GO" id="GO:0005975">
    <property type="term" value="P:carbohydrate metabolic process"/>
    <property type="evidence" value="ECO:0007669"/>
    <property type="project" value="InterPro"/>
</dbReference>
<evidence type="ECO:0000256" key="15">
    <source>
        <dbReference type="ARBA" id="ARBA00023295"/>
    </source>
</evidence>
<evidence type="ECO:0000256" key="7">
    <source>
        <dbReference type="ARBA" id="ARBA00022801"/>
    </source>
</evidence>
<keyword evidence="13 19" id="KW-1015">Disulfide bond</keyword>
<evidence type="ECO:0000313" key="21">
    <source>
        <dbReference type="EMBL" id="TKC44143.1"/>
    </source>
</evidence>
<evidence type="ECO:0000256" key="20">
    <source>
        <dbReference type="RuleBase" id="RU361193"/>
    </source>
</evidence>
<dbReference type="GO" id="GO:0005783">
    <property type="term" value="C:endoplasmic reticulum"/>
    <property type="evidence" value="ECO:0007669"/>
    <property type="project" value="TreeGrafter"/>
</dbReference>
<feature type="active site" description="Proton donor" evidence="18">
    <location>
        <position position="102"/>
    </location>
</feature>
<feature type="active site" evidence="18">
    <location>
        <position position="231"/>
    </location>
</feature>
<evidence type="ECO:0000256" key="18">
    <source>
        <dbReference type="PIRSR" id="PIRSR601382-1"/>
    </source>
</evidence>
<evidence type="ECO:0000256" key="16">
    <source>
        <dbReference type="ARBA" id="ARBA00047669"/>
    </source>
</evidence>
<keyword evidence="8" id="KW-0106">Calcium</keyword>
<dbReference type="Proteomes" id="UP000308365">
    <property type="component" value="Unassembled WGS sequence"/>
</dbReference>
<sequence length="569" mass="63379">MEGLWVLDVPSKAGGPGVSLDRAWEPAQAFRGGLGNGGLCDWGGKDEIDPSSVPAGGLSGATVIDSLDTLYLMELKEEFQEAKAWVEESFHLNVSGEASLFEVNIRYIGGLLSAFYLTGEEVFRIKAIKLGEKLLPAFDTPTGIPKGVVNFKSGSNRSWGWAVAGGSSILAEFGSLHLEFLHLTQLSGNQVRNIRKVLRDIDKPFGLYPNFLSPVSGNWMQHHVSVGGLGDSFYEYLIKSWLMSAKTDMEAKDMYYEALEAIETHLLNVSPGGLTYIAEWRGGILDHKMGHLACFSGGMIALGAEDAQEEKRARYRELAAQITKTCHESYARSDTKLGPEAFWFNSGREAVATQTSESYYILRPEVVESYMYLWRQTHDPIYREWGWEVVMALEKYCRTEAGFSGIQDVYSKVPDHDNKQQTFFLAETLKTTFTGSGAVLKRIGDVGPCLADPADVLDEQLLFLCEETGLGDTAMSHQAQTFLSTENVYETCSLAIPGPKHRRFALQPRGFDSLPFVLEVFWFLLDFAFSLQLCFLTDFKYSFQNHVLSEMVSSNKLNLKVFAHTHTKP</sequence>
<dbReference type="InterPro" id="IPR001382">
    <property type="entry name" value="Glyco_hydro_47"/>
</dbReference>
<keyword evidence="11" id="KW-0333">Golgi apparatus</keyword>
<evidence type="ECO:0000256" key="1">
    <source>
        <dbReference type="ARBA" id="ARBA00001913"/>
    </source>
</evidence>
<evidence type="ECO:0000256" key="17">
    <source>
        <dbReference type="ARBA" id="ARBA00048605"/>
    </source>
</evidence>
<dbReference type="EC" id="3.2.1.-" evidence="20"/>
<evidence type="ECO:0000256" key="5">
    <source>
        <dbReference type="ARBA" id="ARBA00022692"/>
    </source>
</evidence>
<dbReference type="GO" id="GO:0070062">
    <property type="term" value="C:extracellular exosome"/>
    <property type="evidence" value="ECO:0007669"/>
    <property type="project" value="TreeGrafter"/>
</dbReference>
<evidence type="ECO:0000256" key="10">
    <source>
        <dbReference type="ARBA" id="ARBA00022989"/>
    </source>
</evidence>
<dbReference type="InterPro" id="IPR012341">
    <property type="entry name" value="6hp_glycosidase-like_sf"/>
</dbReference>
<dbReference type="PANTHER" id="PTHR11742">
    <property type="entry name" value="MANNOSYL-OLIGOSACCHARIDE ALPHA-1,2-MANNOSIDASE-RELATED"/>
    <property type="match status" value="1"/>
</dbReference>
<proteinExistence type="inferred from homology"/>
<dbReference type="AlphaFoldDB" id="A0A4U1F4E8"/>
<comment type="catalytic activity">
    <reaction evidence="16">
        <text>N(4)-(alpha-D-Man-(1-&gt;2)-alpha-D-Man-(1-&gt;2)-alpha-D-Man-(1-&gt;3)-[alpha-D-Man-(1-&gt;3)-[alpha-D-Man-(1-&gt;2)-alpha-D-Man-(1-&gt;6)]-alpha-D-Man-(1-&gt;6)]-beta-D-Man-(1-&gt;4)-beta-D-GlcNAc-(1-&gt;4)-beta-D-GlcNAc)-L-asparaginyl-[protein] (N-glucan mannose isomer 8A1,2,3B1,3) + 3 H2O = N(4)-(alpha-D-Man-(1-&gt;3)-[alpha-D-Man-(1-&gt;3)-[alpha-D-Man-(1-&gt;6)]-alpha-D-Man-(1-&gt;6)]-beta-D-Man-(1-&gt;4)-beta-D-GlcNAc-(1-&gt;4)-beta-D-GlcNAc)-L-asparaginyl-[protein] (N-glucan mannose isomer 5A1,2) + 3 beta-D-mannose</text>
        <dbReference type="Rhea" id="RHEA:56028"/>
        <dbReference type="Rhea" id="RHEA-COMP:14358"/>
        <dbReference type="Rhea" id="RHEA-COMP:14367"/>
        <dbReference type="ChEBI" id="CHEBI:15377"/>
        <dbReference type="ChEBI" id="CHEBI:28563"/>
        <dbReference type="ChEBI" id="CHEBI:59087"/>
        <dbReference type="ChEBI" id="CHEBI:60628"/>
        <dbReference type="EC" id="3.2.1.113"/>
    </reaction>
</comment>
<keyword evidence="15 20" id="KW-0326">Glycosidase</keyword>
<keyword evidence="9" id="KW-0735">Signal-anchor</keyword>
<evidence type="ECO:0000256" key="3">
    <source>
        <dbReference type="ARBA" id="ARBA00004922"/>
    </source>
</evidence>
<comment type="pathway">
    <text evidence="3">Protein modification; protein glycosylation.</text>
</comment>
<keyword evidence="10" id="KW-1133">Transmembrane helix</keyword>
<dbReference type="Pfam" id="PF01532">
    <property type="entry name" value="Glyco_hydro_47"/>
    <property type="match status" value="1"/>
</dbReference>
<keyword evidence="7 20" id="KW-0378">Hydrolase</keyword>
<dbReference type="FunFam" id="1.50.10.10:FF:000017">
    <property type="entry name" value="alpha-1,2-Mannosidase"/>
    <property type="match status" value="1"/>
</dbReference>
<evidence type="ECO:0000256" key="8">
    <source>
        <dbReference type="ARBA" id="ARBA00022837"/>
    </source>
</evidence>
<feature type="active site" description="Proton donor" evidence="18">
    <location>
        <position position="340"/>
    </location>
</feature>
<comment type="subcellular location">
    <subcellularLocation>
        <location evidence="2">Golgi apparatus membrane</location>
        <topology evidence="2">Single-pass type II membrane protein</topology>
    </subcellularLocation>
</comment>
<name>A0A4U1F4E8_MONMO</name>
<comment type="cofactor">
    <cofactor evidence="1">
        <name>Ca(2+)</name>
        <dbReference type="ChEBI" id="CHEBI:29108"/>
    </cofactor>
</comment>
<gene>
    <name evidence="21" type="ORF">EI555_017395</name>
</gene>
<dbReference type="EMBL" id="RWIC01000414">
    <property type="protein sequence ID" value="TKC44143.1"/>
    <property type="molecule type" value="Genomic_DNA"/>
</dbReference>
<evidence type="ECO:0000256" key="13">
    <source>
        <dbReference type="ARBA" id="ARBA00023157"/>
    </source>
</evidence>
<comment type="similarity">
    <text evidence="4 20">Belongs to the glycosyl hydrolase 47 family.</text>
</comment>
<organism evidence="21 22">
    <name type="scientific">Monodon monoceros</name>
    <name type="common">Narwhal</name>
    <name type="synonym">Ceratodon monodon</name>
    <dbReference type="NCBI Taxonomy" id="40151"/>
    <lineage>
        <taxon>Eukaryota</taxon>
        <taxon>Metazoa</taxon>
        <taxon>Chordata</taxon>
        <taxon>Craniata</taxon>
        <taxon>Vertebrata</taxon>
        <taxon>Euteleostomi</taxon>
        <taxon>Mammalia</taxon>
        <taxon>Eutheria</taxon>
        <taxon>Laurasiatheria</taxon>
        <taxon>Artiodactyla</taxon>
        <taxon>Whippomorpha</taxon>
        <taxon>Cetacea</taxon>
        <taxon>Odontoceti</taxon>
        <taxon>Monodontidae</taxon>
        <taxon>Monodon</taxon>
    </lineage>
</organism>
<evidence type="ECO:0000256" key="4">
    <source>
        <dbReference type="ARBA" id="ARBA00007658"/>
    </source>
</evidence>
<evidence type="ECO:0000256" key="11">
    <source>
        <dbReference type="ARBA" id="ARBA00023034"/>
    </source>
</evidence>
<dbReference type="PANTHER" id="PTHR11742:SF28">
    <property type="entry name" value="MANNOSYL-OLIGOSACCHARIDE 1,2-ALPHA-MANNOSIDASE IC"/>
    <property type="match status" value="1"/>
</dbReference>
<dbReference type="InterPro" id="IPR036026">
    <property type="entry name" value="Seven-hairpin_glycosidases"/>
</dbReference>
<evidence type="ECO:0000256" key="19">
    <source>
        <dbReference type="PIRSR" id="PIRSR601382-3"/>
    </source>
</evidence>
<keyword evidence="6" id="KW-0479">Metal-binding</keyword>
<dbReference type="GO" id="GO:0005509">
    <property type="term" value="F:calcium ion binding"/>
    <property type="evidence" value="ECO:0007669"/>
    <property type="project" value="InterPro"/>
</dbReference>
<evidence type="ECO:0000256" key="14">
    <source>
        <dbReference type="ARBA" id="ARBA00023180"/>
    </source>
</evidence>